<evidence type="ECO:0000256" key="1">
    <source>
        <dbReference type="SAM" id="MobiDB-lite"/>
    </source>
</evidence>
<dbReference type="EMBL" id="MU863626">
    <property type="protein sequence ID" value="KAK4105100.1"/>
    <property type="molecule type" value="Genomic_DNA"/>
</dbReference>
<keyword evidence="3" id="KW-1185">Reference proteome</keyword>
<feature type="region of interest" description="Disordered" evidence="1">
    <location>
        <begin position="1"/>
        <end position="23"/>
    </location>
</feature>
<dbReference type="Proteomes" id="UP001305647">
    <property type="component" value="Unassembled WGS sequence"/>
</dbReference>
<evidence type="ECO:0000313" key="3">
    <source>
        <dbReference type="Proteomes" id="UP001305647"/>
    </source>
</evidence>
<organism evidence="2 3">
    <name type="scientific">Parathielavia hyrcaniae</name>
    <dbReference type="NCBI Taxonomy" id="113614"/>
    <lineage>
        <taxon>Eukaryota</taxon>
        <taxon>Fungi</taxon>
        <taxon>Dikarya</taxon>
        <taxon>Ascomycota</taxon>
        <taxon>Pezizomycotina</taxon>
        <taxon>Sordariomycetes</taxon>
        <taxon>Sordariomycetidae</taxon>
        <taxon>Sordariales</taxon>
        <taxon>Chaetomiaceae</taxon>
        <taxon>Parathielavia</taxon>
    </lineage>
</organism>
<evidence type="ECO:0000313" key="2">
    <source>
        <dbReference type="EMBL" id="KAK4105100.1"/>
    </source>
</evidence>
<sequence>MASKTTSGLPALPASPTSSEDERHAELVWLDVCTIDEILNFIVSSRKIGTESIIGFHWQASQVDDLSGQLDARLLYGVH</sequence>
<reference evidence="2" key="2">
    <citation type="submission" date="2023-05" db="EMBL/GenBank/DDBJ databases">
        <authorList>
            <consortium name="Lawrence Berkeley National Laboratory"/>
            <person name="Steindorff A."/>
            <person name="Hensen N."/>
            <person name="Bonometti L."/>
            <person name="Westerberg I."/>
            <person name="Brannstrom I.O."/>
            <person name="Guillou S."/>
            <person name="Cros-Aarteil S."/>
            <person name="Calhoun S."/>
            <person name="Haridas S."/>
            <person name="Kuo A."/>
            <person name="Mondo S."/>
            <person name="Pangilinan J."/>
            <person name="Riley R."/>
            <person name="Labutti K."/>
            <person name="Andreopoulos B."/>
            <person name="Lipzen A."/>
            <person name="Chen C."/>
            <person name="Yanf M."/>
            <person name="Daum C."/>
            <person name="Ng V."/>
            <person name="Clum A."/>
            <person name="Ohm R."/>
            <person name="Martin F."/>
            <person name="Silar P."/>
            <person name="Natvig D."/>
            <person name="Lalanne C."/>
            <person name="Gautier V."/>
            <person name="Ament-Velasquez S.L."/>
            <person name="Kruys A."/>
            <person name="Hutchinson M.I."/>
            <person name="Powell A.J."/>
            <person name="Barry K."/>
            <person name="Miller A.N."/>
            <person name="Grigoriev I.V."/>
            <person name="Debuchy R."/>
            <person name="Gladieux P."/>
            <person name="Thoren M.H."/>
            <person name="Johannesson H."/>
        </authorList>
    </citation>
    <scope>NUCLEOTIDE SEQUENCE</scope>
    <source>
        <strain evidence="2">CBS 757.83</strain>
    </source>
</reference>
<proteinExistence type="predicted"/>
<name>A0AAN6T4Q4_9PEZI</name>
<comment type="caution">
    <text evidence="2">The sequence shown here is derived from an EMBL/GenBank/DDBJ whole genome shotgun (WGS) entry which is preliminary data.</text>
</comment>
<accession>A0AAN6T4Q4</accession>
<dbReference type="AlphaFoldDB" id="A0AAN6T4Q4"/>
<gene>
    <name evidence="2" type="ORF">N658DRAFT_504607</name>
</gene>
<reference evidence="2" key="1">
    <citation type="journal article" date="2023" name="Mol. Phylogenet. Evol.">
        <title>Genome-scale phylogeny and comparative genomics of the fungal order Sordariales.</title>
        <authorList>
            <person name="Hensen N."/>
            <person name="Bonometti L."/>
            <person name="Westerberg I."/>
            <person name="Brannstrom I.O."/>
            <person name="Guillou S."/>
            <person name="Cros-Aarteil S."/>
            <person name="Calhoun S."/>
            <person name="Haridas S."/>
            <person name="Kuo A."/>
            <person name="Mondo S."/>
            <person name="Pangilinan J."/>
            <person name="Riley R."/>
            <person name="LaButti K."/>
            <person name="Andreopoulos B."/>
            <person name="Lipzen A."/>
            <person name="Chen C."/>
            <person name="Yan M."/>
            <person name="Daum C."/>
            <person name="Ng V."/>
            <person name="Clum A."/>
            <person name="Steindorff A."/>
            <person name="Ohm R.A."/>
            <person name="Martin F."/>
            <person name="Silar P."/>
            <person name="Natvig D.O."/>
            <person name="Lalanne C."/>
            <person name="Gautier V."/>
            <person name="Ament-Velasquez S.L."/>
            <person name="Kruys A."/>
            <person name="Hutchinson M.I."/>
            <person name="Powell A.J."/>
            <person name="Barry K."/>
            <person name="Miller A.N."/>
            <person name="Grigoriev I.V."/>
            <person name="Debuchy R."/>
            <person name="Gladieux P."/>
            <person name="Hiltunen Thoren M."/>
            <person name="Johannesson H."/>
        </authorList>
    </citation>
    <scope>NUCLEOTIDE SEQUENCE</scope>
    <source>
        <strain evidence="2">CBS 757.83</strain>
    </source>
</reference>
<protein>
    <submittedName>
        <fullName evidence="2">Uncharacterized protein</fullName>
    </submittedName>
</protein>